<dbReference type="Proteomes" id="UP001152797">
    <property type="component" value="Unassembled WGS sequence"/>
</dbReference>
<dbReference type="EMBL" id="CAMXCT030005802">
    <property type="protein sequence ID" value="CAL4800618.1"/>
    <property type="molecule type" value="Genomic_DNA"/>
</dbReference>
<dbReference type="EMBL" id="CAMXCT020005802">
    <property type="protein sequence ID" value="CAL1166681.1"/>
    <property type="molecule type" value="Genomic_DNA"/>
</dbReference>
<feature type="region of interest" description="Disordered" evidence="1">
    <location>
        <begin position="275"/>
        <end position="306"/>
    </location>
</feature>
<gene>
    <name evidence="2" type="ORF">C1SCF055_LOCUS38294</name>
</gene>
<evidence type="ECO:0000313" key="3">
    <source>
        <dbReference type="EMBL" id="CAL4800618.1"/>
    </source>
</evidence>
<proteinExistence type="predicted"/>
<evidence type="ECO:0000313" key="2">
    <source>
        <dbReference type="EMBL" id="CAI4013306.1"/>
    </source>
</evidence>
<keyword evidence="4" id="KW-1185">Reference proteome</keyword>
<comment type="caution">
    <text evidence="2">The sequence shown here is derived from an EMBL/GenBank/DDBJ whole genome shotgun (WGS) entry which is preliminary data.</text>
</comment>
<protein>
    <submittedName>
        <fullName evidence="3">Retrovirus-related Pol polyprotein from transposon TNT 1-94</fullName>
    </submittedName>
</protein>
<name>A0A9P1DPR4_9DINO</name>
<evidence type="ECO:0000313" key="4">
    <source>
        <dbReference type="Proteomes" id="UP001152797"/>
    </source>
</evidence>
<reference evidence="2" key="1">
    <citation type="submission" date="2022-10" db="EMBL/GenBank/DDBJ databases">
        <authorList>
            <person name="Chen Y."/>
            <person name="Dougan E. K."/>
            <person name="Chan C."/>
            <person name="Rhodes N."/>
            <person name="Thang M."/>
        </authorList>
    </citation>
    <scope>NUCLEOTIDE SEQUENCE</scope>
</reference>
<evidence type="ECO:0000256" key="1">
    <source>
        <dbReference type="SAM" id="MobiDB-lite"/>
    </source>
</evidence>
<organism evidence="2">
    <name type="scientific">Cladocopium goreaui</name>
    <dbReference type="NCBI Taxonomy" id="2562237"/>
    <lineage>
        <taxon>Eukaryota</taxon>
        <taxon>Sar</taxon>
        <taxon>Alveolata</taxon>
        <taxon>Dinophyceae</taxon>
        <taxon>Suessiales</taxon>
        <taxon>Symbiodiniaceae</taxon>
        <taxon>Cladocopium</taxon>
    </lineage>
</organism>
<accession>A0A9P1DPR4</accession>
<dbReference type="EMBL" id="CAMXCT010005802">
    <property type="protein sequence ID" value="CAI4013306.1"/>
    <property type="molecule type" value="Genomic_DNA"/>
</dbReference>
<sequence>MSAHGSPTSADGQGDLTGSQIAFRMVQAAEAAVAAANAASTAINSLTSSSTGTGGATGTTKTEWYKVLPKPSCFEPKDREAELATFRDWWWQVEQYMLAVDANYGHDLQTIRSKLDEEIPLVEQSIEQTRRSAFLYGLLASLLKNRPLLLLKGIEQGSGLEAVRQLFRTCQPSSRNRSLGLLHLIMQWPSFDMKSAILPQILKLEDSFREYEKIASTLSEELKFAVLLKCLSGHLKTYLQVSMRENMTYEELRGATLRYDQCTIKWSQSMALGSSVSASNDTSGPMDVDRGGKSQKGGKSKDSGKGKDVIDVVDTVILLVIAECVNRVSFAPEVSSSSTYRQLDFDISGMSDLQKRYNPWQTHLQCKELEALSNRVAKELWQQLYDARMAEIQSEEHLEAPAIDFRFYMEQEGVASTRSTLTSLLNRIASLRSQTSCGDLSGRQGEDEEVLQQRPRLYLPDTVVWFDRGNKAEDIGSGPAAEQTWGHREALSIVIVFHNESSSKNLDNLLRVCNSYRQIAEEGLMTTIFVTRERCGIVGKAATIKSYTLDYEMPCALADDNHEVIRENPEEVHTSIGETSVAPQNFVPERLEVAQGCKDPQNKVGDLQRVCRGNLFAVKCESLWSRKSRWKAGVLCNQCEGVQSSEHSSPGCDIRMEVYGFGITTAQHPKLNSPLGPNPLRLEVFGSSCVAAFLHVADHGDDAASNIELLALCWAEEIVAVPSPGGNQPWIIATVPWAKRRIKERCKAGAVASSFFFDARLPEPHPAGKIVTAPEDLRYISSCGRAQKAWCTSSILQPKACVPLKSKDFLKNWILHSAGRSLRWKSLEMPQTVRMLQTDVGSLNYEIACTGGSAEMRLSLRIQSATCIVAAPCAWGGPTQVVFKLPDKRLQFKKEVFHEGARLGRSEIGQSPGKQMERRASRELAQLIECSIRARLAVALTLLQPALRRVAEKSPGKQVERRIAVQGLASQPISEREALTQAQLQLKKEVFDEGASGHALACLVTWRKGAKIDVARLGKDQHKAQRLLKFRKCRHEAEFAIQSATFTSRDALGGNLDSGPTQVVFKLPDKRLQFKKEVFDEGASGHALACLVTWRKGAKMDVARLRKDQQKACEVLRCRRLCTGGSAEMRLSLRIQSATCIVAAPCAWGGEFPGSDERIACGVMSFLTGSVGQQVTSVPGESDESQFQSQGRIGVKSEMHEASAPDFEVPELQCNECHFSKIRSKVESLRGWFRFSELSTVGTRCRTRTLTQSQADQCQALLSCSSHLGRHYHRVFLSLSVMPGKTSKAKQDQSYRAFGTAKKEHWKMCDGQAADSPTCEISQLGVKKGLWKRFERCEISQLGVKKGLWKRFERQVWQRHGRNENCIHRIFQRSGRNFAAPLQICLGFLDRAHDICYRREEPFICVASIQIEQLISKPSGAWDLWSFCAKACKWDFWRKLLRGTGVQVDTKLSSCVTEKGSALAAAGVAFVWQAREFDFLQAAARGAPGAQLFRVVDGVGEIPAMVSRREFSNEACAILRKWRQLQQYITRTACARNCSVSTLKGFRQEYIVNYLWRIQRLIRPMTPENQPKQSVPKNEHPRRLVEIYQGAKGEDEEAAEQTWGHREALSIVIVFHIESSSKNLDNLLRVCNSYRQIADEGLMTTIFVTRERCGIVGKAATIKSYTLDYEMPCALADDNHEVIRENPEEVHTCHIHIRRKPKCPEAEVVQHYLLDCAAPLERLFWRYWHRQVKKG</sequence>
<reference evidence="3 4" key="2">
    <citation type="submission" date="2024-05" db="EMBL/GenBank/DDBJ databases">
        <authorList>
            <person name="Chen Y."/>
            <person name="Shah S."/>
            <person name="Dougan E. K."/>
            <person name="Thang M."/>
            <person name="Chan C."/>
        </authorList>
    </citation>
    <scope>NUCLEOTIDE SEQUENCE [LARGE SCALE GENOMIC DNA]</scope>
</reference>